<accession>A0A8R1Y8G0</accession>
<gene>
    <name evidence="4" type="primary">WBGene00092932</name>
</gene>
<accession>A0A2A6BEE0</accession>
<reference evidence="4" key="2">
    <citation type="submission" date="2022-06" db="UniProtKB">
        <authorList>
            <consortium name="EnsemblMetazoa"/>
        </authorList>
    </citation>
    <scope>IDENTIFICATION</scope>
    <source>
        <strain evidence="4">PS312</strain>
    </source>
</reference>
<keyword evidence="2" id="KW-0378">Hydrolase</keyword>
<dbReference type="EnsemblMetazoa" id="PPA03378.1">
    <property type="protein sequence ID" value="PPA03378.1"/>
    <property type="gene ID" value="WBGene00092932"/>
</dbReference>
<dbReference type="GO" id="GO:0006629">
    <property type="term" value="P:lipid metabolic process"/>
    <property type="evidence" value="ECO:0000318"/>
    <property type="project" value="GO_Central"/>
</dbReference>
<dbReference type="Pfam" id="PF04083">
    <property type="entry name" value="Abhydro_lipase"/>
    <property type="match status" value="1"/>
</dbReference>
<evidence type="ECO:0000256" key="2">
    <source>
        <dbReference type="PIRNR" id="PIRNR000862"/>
    </source>
</evidence>
<dbReference type="FunFam" id="3.40.50.1820:FF:000179">
    <property type="entry name" value="Lipase"/>
    <property type="match status" value="1"/>
</dbReference>
<dbReference type="InterPro" id="IPR029058">
    <property type="entry name" value="AB_hydrolase_fold"/>
</dbReference>
<dbReference type="Gene3D" id="3.40.50.1820">
    <property type="entry name" value="alpha/beta hydrolase"/>
    <property type="match status" value="1"/>
</dbReference>
<dbReference type="OrthoDB" id="9974421at2759"/>
<dbReference type="GO" id="GO:0016042">
    <property type="term" value="P:lipid catabolic process"/>
    <property type="evidence" value="ECO:0007669"/>
    <property type="project" value="UniProtKB-KW"/>
</dbReference>
<dbReference type="PIRSF" id="PIRSF000862">
    <property type="entry name" value="Steryl_ester_lip"/>
    <property type="match status" value="1"/>
</dbReference>
<feature type="domain" description="Partial AB-hydrolase lipase" evidence="3">
    <location>
        <begin position="46"/>
        <end position="103"/>
    </location>
</feature>
<dbReference type="InterPro" id="IPR006693">
    <property type="entry name" value="AB_hydrolase_lipase"/>
</dbReference>
<proteinExistence type="inferred from homology"/>
<organism evidence="4 5">
    <name type="scientific">Pristionchus pacificus</name>
    <name type="common">Parasitic nematode worm</name>
    <dbReference type="NCBI Taxonomy" id="54126"/>
    <lineage>
        <taxon>Eukaryota</taxon>
        <taxon>Metazoa</taxon>
        <taxon>Ecdysozoa</taxon>
        <taxon>Nematoda</taxon>
        <taxon>Chromadorea</taxon>
        <taxon>Rhabditida</taxon>
        <taxon>Rhabditina</taxon>
        <taxon>Diplogasteromorpha</taxon>
        <taxon>Diplogasteroidea</taxon>
        <taxon>Neodiplogasteridae</taxon>
        <taxon>Pristionchus</taxon>
    </lineage>
</organism>
<keyword evidence="2" id="KW-0443">Lipid metabolism</keyword>
<name>A0A2A6BEE0_PRIPA</name>
<dbReference type="AlphaFoldDB" id="A0A2A6BEE0"/>
<keyword evidence="2" id="KW-0442">Lipid degradation</keyword>
<evidence type="ECO:0000256" key="1">
    <source>
        <dbReference type="ARBA" id="ARBA00010701"/>
    </source>
</evidence>
<dbReference type="GO" id="GO:0016298">
    <property type="term" value="F:lipase activity"/>
    <property type="evidence" value="ECO:0000318"/>
    <property type="project" value="GO_Central"/>
</dbReference>
<sequence>GKRVFQSLFFIVFFTLIDMIPLLLTLLTLSFTEGTDPDVSLDQIGLVKRWGYPVEKYDVITQDGYILDLIRIPRGKNNNRNISRPAILLVHGLLASGSQWLLNRPDQSGGYILADEGLDVWIANVRGTTYGRRHRNLNPNKDTDFWKYSLDEMARYDLPAIIDKALMISGQDKLYYIGDSQGTLLSFLLLSDRPRYNNKIKSLFLFSPIATGHYIRGIIQLVISGYSAFWPVTEVYRILMGSQEVLNRNQLIIDAATVLCSLPTKEGCYDVLYLFAGPPDFKHLNTSRMEMYVSNFPAGTSTRNLLHWGQISSRESIARFDYDNPIENTIHYGKPHPPIYNYTEIEVPMYFYWSRNDWLTTPFDIRKDLIPKLRKGLIKGTFEIPEYNHLDFAIATNTAEKLYNPVLSIIREDMKKNP</sequence>
<evidence type="ECO:0000313" key="4">
    <source>
        <dbReference type="EnsemblMetazoa" id="PPA03378.1"/>
    </source>
</evidence>
<evidence type="ECO:0000313" key="5">
    <source>
        <dbReference type="Proteomes" id="UP000005239"/>
    </source>
</evidence>
<comment type="similarity">
    <text evidence="1 2">Belongs to the AB hydrolase superfamily. Lipase family.</text>
</comment>
<dbReference type="InterPro" id="IPR025483">
    <property type="entry name" value="Lipase_euk"/>
</dbReference>
<reference evidence="5" key="1">
    <citation type="journal article" date="2008" name="Nat. Genet.">
        <title>The Pristionchus pacificus genome provides a unique perspective on nematode lifestyle and parasitism.</title>
        <authorList>
            <person name="Dieterich C."/>
            <person name="Clifton S.W."/>
            <person name="Schuster L.N."/>
            <person name="Chinwalla A."/>
            <person name="Delehaunty K."/>
            <person name="Dinkelacker I."/>
            <person name="Fulton L."/>
            <person name="Fulton R."/>
            <person name="Godfrey J."/>
            <person name="Minx P."/>
            <person name="Mitreva M."/>
            <person name="Roeseler W."/>
            <person name="Tian H."/>
            <person name="Witte H."/>
            <person name="Yang S.P."/>
            <person name="Wilson R.K."/>
            <person name="Sommer R.J."/>
        </authorList>
    </citation>
    <scope>NUCLEOTIDE SEQUENCE [LARGE SCALE GENOMIC DNA]</scope>
    <source>
        <strain evidence="5">PS312</strain>
    </source>
</reference>
<keyword evidence="5" id="KW-1185">Reference proteome</keyword>
<evidence type="ECO:0000259" key="3">
    <source>
        <dbReference type="Pfam" id="PF04083"/>
    </source>
</evidence>
<protein>
    <recommendedName>
        <fullName evidence="2">Lipase</fullName>
    </recommendedName>
</protein>
<dbReference type="SUPFAM" id="SSF53474">
    <property type="entry name" value="alpha/beta-Hydrolases"/>
    <property type="match status" value="1"/>
</dbReference>
<dbReference type="PANTHER" id="PTHR11005">
    <property type="entry name" value="LYSOSOMAL ACID LIPASE-RELATED"/>
    <property type="match status" value="1"/>
</dbReference>
<dbReference type="Proteomes" id="UP000005239">
    <property type="component" value="Unassembled WGS sequence"/>
</dbReference>